<sequence length="30" mass="3215">CKIEGAIDPVATTSIRNTSLSEISQHQDNS</sequence>
<accession>A0A7J9JUW8</accession>
<feature type="non-terminal residue" evidence="1">
    <location>
        <position position="1"/>
    </location>
</feature>
<evidence type="ECO:0000313" key="1">
    <source>
        <dbReference type="EMBL" id="MBA0837980.1"/>
    </source>
</evidence>
<keyword evidence="2" id="KW-1185">Reference proteome</keyword>
<comment type="caution">
    <text evidence="1">The sequence shown here is derived from an EMBL/GenBank/DDBJ whole genome shotgun (WGS) entry which is preliminary data.</text>
</comment>
<dbReference type="AlphaFoldDB" id="A0A7J9JUW8"/>
<protein>
    <submittedName>
        <fullName evidence="1">Uncharacterized protein</fullName>
    </submittedName>
</protein>
<dbReference type="Proteomes" id="UP000593575">
    <property type="component" value="Unassembled WGS sequence"/>
</dbReference>
<proteinExistence type="predicted"/>
<evidence type="ECO:0000313" key="2">
    <source>
        <dbReference type="Proteomes" id="UP000593575"/>
    </source>
</evidence>
<reference evidence="1 2" key="1">
    <citation type="journal article" date="2019" name="Genome Biol. Evol.">
        <title>Insights into the evolution of the New World diploid cottons (Gossypium, subgenus Houzingenia) based on genome sequencing.</title>
        <authorList>
            <person name="Grover C.E."/>
            <person name="Arick M.A. 2nd"/>
            <person name="Thrash A."/>
            <person name="Conover J.L."/>
            <person name="Sanders W.S."/>
            <person name="Peterson D.G."/>
            <person name="Frelichowski J.E."/>
            <person name="Scheffler J.A."/>
            <person name="Scheffler B.E."/>
            <person name="Wendel J.F."/>
        </authorList>
    </citation>
    <scope>NUCLEOTIDE SEQUENCE [LARGE SCALE GENOMIC DNA]</scope>
    <source>
        <strain evidence="1">6</strain>
        <tissue evidence="1">Leaf</tissue>
    </source>
</reference>
<dbReference type="EMBL" id="JABFAE010000009">
    <property type="protein sequence ID" value="MBA0837980.1"/>
    <property type="molecule type" value="Genomic_DNA"/>
</dbReference>
<gene>
    <name evidence="1" type="ORF">Goarm_010087</name>
</gene>
<organism evidence="1 2">
    <name type="scientific">Gossypium armourianum</name>
    <dbReference type="NCBI Taxonomy" id="34283"/>
    <lineage>
        <taxon>Eukaryota</taxon>
        <taxon>Viridiplantae</taxon>
        <taxon>Streptophyta</taxon>
        <taxon>Embryophyta</taxon>
        <taxon>Tracheophyta</taxon>
        <taxon>Spermatophyta</taxon>
        <taxon>Magnoliopsida</taxon>
        <taxon>eudicotyledons</taxon>
        <taxon>Gunneridae</taxon>
        <taxon>Pentapetalae</taxon>
        <taxon>rosids</taxon>
        <taxon>malvids</taxon>
        <taxon>Malvales</taxon>
        <taxon>Malvaceae</taxon>
        <taxon>Malvoideae</taxon>
        <taxon>Gossypium</taxon>
    </lineage>
</organism>
<name>A0A7J9JUW8_9ROSI</name>